<sequence length="569" mass="58328">MSPKPRPLALHPKQSSRRSFLTLTALTAAGVPVVAGCRLSRAGSGGGGGVSGGGGAGSSGAASPAPDGWQDLDGHLLGHRVSVRVSPLVRVSEEATALVLELTRAADDAAVADVQSSESGSDDSDNTVYASTSLGRPLPARGASGVRLIDTAGAGRVWTAGSASGGTLELKPGETVSSTVVFTPVDLDEVTVLVPQTGFVRVRVIDRDAAADVGVSSEALGKADKIIQDNSGPGDKAAVVPLERYTRALDDSTGTRTTDKDVTVTLASDVTFDSDSYNLTAAADAQLQTVADQIAQYPDGGNLDIVGHTDDVADNAHNQTLSENRAGTVKDRLGQLAALTKWQITTTGKGETEPAINDTTDEARAANRRVVITITPTSGTTAKQPGTTGTATPPAPPASDTGLPEAQGPVGTGPDGVTVPGPDGKGQITITLDHVTRNGGLLTAQLTITTGPGGTDDATLTTWLKDPAQAFASSRGENGGASAVGIANGLTLLADGQRLYPTDYLPPDSTWHHPLTELYTYKPLKEGATTTICVAWPDTAQDTLTLDHPPTKNSNQYAYRLTNIPVITA</sequence>
<gene>
    <name evidence="7" type="ORF">HMPREF1318_1617</name>
</gene>
<keyword evidence="8" id="KW-1185">Reference proteome</keyword>
<dbReference type="EMBL" id="AKFT01000196">
    <property type="protein sequence ID" value="EJF37972.1"/>
    <property type="molecule type" value="Genomic_DNA"/>
</dbReference>
<dbReference type="PROSITE" id="PS51318">
    <property type="entry name" value="TAT"/>
    <property type="match status" value="1"/>
</dbReference>
<comment type="caution">
    <text evidence="7">The sequence shown here is derived from an EMBL/GenBank/DDBJ whole genome shotgun (WGS) entry which is preliminary data.</text>
</comment>
<evidence type="ECO:0000256" key="5">
    <source>
        <dbReference type="SAM" id="MobiDB-lite"/>
    </source>
</evidence>
<feature type="compositionally biased region" description="Gly residues" evidence="5">
    <location>
        <begin position="44"/>
        <end position="58"/>
    </location>
</feature>
<protein>
    <submittedName>
        <fullName evidence="7">OmpA family protein</fullName>
    </submittedName>
</protein>
<evidence type="ECO:0000256" key="2">
    <source>
        <dbReference type="ARBA" id="ARBA00023136"/>
    </source>
</evidence>
<evidence type="ECO:0000259" key="6">
    <source>
        <dbReference type="PROSITE" id="PS51123"/>
    </source>
</evidence>
<reference evidence="7 8" key="1">
    <citation type="submission" date="2012-05" db="EMBL/GenBank/DDBJ databases">
        <authorList>
            <person name="Harkins D.M."/>
            <person name="Madupu R."/>
            <person name="Durkin A.S."/>
            <person name="Torralba M."/>
            <person name="Methe B."/>
            <person name="Sutton G.G."/>
            <person name="Nelson K.E."/>
        </authorList>
    </citation>
    <scope>NUCLEOTIDE SEQUENCE [LARGE SCALE GENOMIC DNA]</scope>
    <source>
        <strain evidence="7 8">F0489</strain>
    </source>
</reference>
<dbReference type="RefSeq" id="WP_008733193.1">
    <property type="nucleotide sequence ID" value="NZ_AKFT01000196.1"/>
</dbReference>
<dbReference type="InterPro" id="IPR006665">
    <property type="entry name" value="OmpA-like"/>
</dbReference>
<dbReference type="eggNOG" id="COG2885">
    <property type="taxonomic scope" value="Bacteria"/>
</dbReference>
<evidence type="ECO:0000256" key="1">
    <source>
        <dbReference type="ARBA" id="ARBA00004442"/>
    </source>
</evidence>
<dbReference type="CDD" id="cd07185">
    <property type="entry name" value="OmpA_C-like"/>
    <property type="match status" value="1"/>
</dbReference>
<feature type="region of interest" description="Disordered" evidence="5">
    <location>
        <begin position="44"/>
        <end position="73"/>
    </location>
</feature>
<accession>J0N0T2</accession>
<dbReference type="SUPFAM" id="SSF103088">
    <property type="entry name" value="OmpA-like"/>
    <property type="match status" value="1"/>
</dbReference>
<dbReference type="GO" id="GO:0009279">
    <property type="term" value="C:cell outer membrane"/>
    <property type="evidence" value="ECO:0007669"/>
    <property type="project" value="UniProtKB-SubCell"/>
</dbReference>
<dbReference type="Proteomes" id="UP000002941">
    <property type="component" value="Unassembled WGS sequence"/>
</dbReference>
<name>J0N0T2_9ACTO</name>
<evidence type="ECO:0000256" key="3">
    <source>
        <dbReference type="ARBA" id="ARBA00023237"/>
    </source>
</evidence>
<keyword evidence="2 4" id="KW-0472">Membrane</keyword>
<dbReference type="PROSITE" id="PS51123">
    <property type="entry name" value="OMPA_2"/>
    <property type="match status" value="1"/>
</dbReference>
<keyword evidence="3" id="KW-0998">Cell outer membrane</keyword>
<dbReference type="InterPro" id="IPR036737">
    <property type="entry name" value="OmpA-like_sf"/>
</dbReference>
<dbReference type="Pfam" id="PF00691">
    <property type="entry name" value="OmpA"/>
    <property type="match status" value="1"/>
</dbReference>
<evidence type="ECO:0000256" key="4">
    <source>
        <dbReference type="PROSITE-ProRule" id="PRU00473"/>
    </source>
</evidence>
<dbReference type="InterPro" id="IPR006311">
    <property type="entry name" value="TAT_signal"/>
</dbReference>
<dbReference type="OrthoDB" id="5186344at2"/>
<dbReference type="InterPro" id="IPR050330">
    <property type="entry name" value="Bact_OuterMem_StrucFunc"/>
</dbReference>
<feature type="region of interest" description="Disordered" evidence="5">
    <location>
        <begin position="113"/>
        <end position="135"/>
    </location>
</feature>
<proteinExistence type="predicted"/>
<dbReference type="PANTHER" id="PTHR30329">
    <property type="entry name" value="STATOR ELEMENT OF FLAGELLAR MOTOR COMPLEX"/>
    <property type="match status" value="1"/>
</dbReference>
<dbReference type="InterPro" id="IPR006664">
    <property type="entry name" value="OMP_bac"/>
</dbReference>
<evidence type="ECO:0000313" key="8">
    <source>
        <dbReference type="Proteomes" id="UP000002941"/>
    </source>
</evidence>
<feature type="compositionally biased region" description="Low complexity" evidence="5">
    <location>
        <begin position="379"/>
        <end position="402"/>
    </location>
</feature>
<dbReference type="PRINTS" id="PR01021">
    <property type="entry name" value="OMPADOMAIN"/>
</dbReference>
<dbReference type="PANTHER" id="PTHR30329:SF21">
    <property type="entry name" value="LIPOPROTEIN YIAD-RELATED"/>
    <property type="match status" value="1"/>
</dbReference>
<dbReference type="AlphaFoldDB" id="J0N0T2"/>
<evidence type="ECO:0000313" key="7">
    <source>
        <dbReference type="EMBL" id="EJF37972.1"/>
    </source>
</evidence>
<organism evidence="7 8">
    <name type="scientific">Actinomyces massiliensis F0489</name>
    <dbReference type="NCBI Taxonomy" id="1125718"/>
    <lineage>
        <taxon>Bacteria</taxon>
        <taxon>Bacillati</taxon>
        <taxon>Actinomycetota</taxon>
        <taxon>Actinomycetes</taxon>
        <taxon>Actinomycetales</taxon>
        <taxon>Actinomycetaceae</taxon>
        <taxon>Actinomyces</taxon>
    </lineage>
</organism>
<comment type="subcellular location">
    <subcellularLocation>
        <location evidence="1">Cell outer membrane</location>
    </subcellularLocation>
</comment>
<dbReference type="PATRIC" id="fig|1125718.3.peg.2538"/>
<feature type="region of interest" description="Disordered" evidence="5">
    <location>
        <begin position="376"/>
        <end position="421"/>
    </location>
</feature>
<feature type="domain" description="OmpA-like" evidence="6">
    <location>
        <begin position="259"/>
        <end position="378"/>
    </location>
</feature>
<dbReference type="Gene3D" id="3.30.1330.60">
    <property type="entry name" value="OmpA-like domain"/>
    <property type="match status" value="1"/>
</dbReference>